<keyword evidence="7" id="KW-1185">Reference proteome</keyword>
<dbReference type="KEGG" id="dpte:113799395"/>
<dbReference type="GO" id="GO:0016020">
    <property type="term" value="C:membrane"/>
    <property type="evidence" value="ECO:0007669"/>
    <property type="project" value="UniProtKB-SubCell"/>
</dbReference>
<sequence length="577" mass="69084">MPWVKTKPKSVNFDVFIIRILEYVEMRIKKELPTIHRILYRCPPDEYILLRNLFNLFGGYFICKLLLVLCVDLPDESDKYDKDRLFIHKWGLLMMITGFVFSIQFRTVICLLLPSLVVTSNGIFFYIRFIQRALKILIPSIFGNIRSLWNIMACLLNYHHTRQRAMFRLAFRPLINLFTDSSKVFTAKELLDSDIVRKNLSDSFQSFRIDTNDLRQYCLTLVEPFNKDDFCSKTLEDLYANSNIFSRQIYNQVYNACYAALNNLGSDLCEQIIDPLKHFDNYTKQFGQINLYDSIEMMQSGQNYEQISETLDMLQSLVGYRMDLEEEFLSEFEWVGIVGFIARVVFLVSLIAAALRAIFYHNNYLKHINFDNHYIDRYFYHIDYKRKAMNKIHLLPLRGNDRWQLIPTFGLKKSVYENAAYFVFQKRALIITFIVFLFLLFIDFVFTDCINTISSKLSVSDHINIMVHRFHGEATGSFFAKVINGLMKKLHFNYTELFRQDWHTCRQFNKNQLGLPQYQSIMIDYILLILMYLLSIHFIRFRHFICDFFYYRYGKQRVIYLYNQKLRNRKRFLRFRH</sequence>
<feature type="transmembrane region" description="Helical" evidence="5">
    <location>
        <begin position="428"/>
        <end position="446"/>
    </location>
</feature>
<reference evidence="8" key="1">
    <citation type="submission" date="2025-08" db="UniProtKB">
        <authorList>
            <consortium name="RefSeq"/>
        </authorList>
    </citation>
    <scope>IDENTIFICATION</scope>
    <source>
        <strain evidence="8">Airmid</strain>
    </source>
</reference>
<proteinExistence type="predicted"/>
<accession>A0A6P6YKP0</accession>
<evidence type="ECO:0000256" key="1">
    <source>
        <dbReference type="ARBA" id="ARBA00004141"/>
    </source>
</evidence>
<gene>
    <name evidence="8" type="primary">LOC113799395</name>
</gene>
<dbReference type="OMA" id="SANYHEM"/>
<feature type="transmembrane region" description="Helical" evidence="5">
    <location>
        <begin position="334"/>
        <end position="359"/>
    </location>
</feature>
<dbReference type="AlphaFoldDB" id="A0A6P6YKP0"/>
<evidence type="ECO:0000256" key="2">
    <source>
        <dbReference type="ARBA" id="ARBA00022692"/>
    </source>
</evidence>
<dbReference type="Proteomes" id="UP000515146">
    <property type="component" value="Unplaced"/>
</dbReference>
<dbReference type="InterPro" id="IPR012858">
    <property type="entry name" value="DC_STAMP-like"/>
</dbReference>
<evidence type="ECO:0000256" key="5">
    <source>
        <dbReference type="SAM" id="Phobius"/>
    </source>
</evidence>
<feature type="transmembrane region" description="Helical" evidence="5">
    <location>
        <begin position="85"/>
        <end position="105"/>
    </location>
</feature>
<keyword evidence="3 5" id="KW-1133">Transmembrane helix</keyword>
<feature type="transmembrane region" description="Helical" evidence="5">
    <location>
        <begin position="111"/>
        <end position="129"/>
    </location>
</feature>
<dbReference type="OrthoDB" id="5985669at2759"/>
<evidence type="ECO:0000256" key="3">
    <source>
        <dbReference type="ARBA" id="ARBA00022989"/>
    </source>
</evidence>
<dbReference type="RefSeq" id="XP_027205815.1">
    <property type="nucleotide sequence ID" value="XM_027350014.1"/>
</dbReference>
<dbReference type="InterPro" id="IPR051856">
    <property type="entry name" value="CSR-E3_Ligase_Protein"/>
</dbReference>
<dbReference type="PANTHER" id="PTHR21041">
    <property type="entry name" value="DENDRITIC CELL-SPECIFIC TRANSMEMBRANE PROTEIN"/>
    <property type="match status" value="1"/>
</dbReference>
<organism evidence="7 8">
    <name type="scientific">Dermatophagoides pteronyssinus</name>
    <name type="common">European house dust mite</name>
    <dbReference type="NCBI Taxonomy" id="6956"/>
    <lineage>
        <taxon>Eukaryota</taxon>
        <taxon>Metazoa</taxon>
        <taxon>Ecdysozoa</taxon>
        <taxon>Arthropoda</taxon>
        <taxon>Chelicerata</taxon>
        <taxon>Arachnida</taxon>
        <taxon>Acari</taxon>
        <taxon>Acariformes</taxon>
        <taxon>Sarcoptiformes</taxon>
        <taxon>Astigmata</taxon>
        <taxon>Psoroptidia</taxon>
        <taxon>Analgoidea</taxon>
        <taxon>Pyroglyphidae</taxon>
        <taxon>Dermatophagoidinae</taxon>
        <taxon>Dermatophagoides</taxon>
    </lineage>
</organism>
<evidence type="ECO:0000256" key="4">
    <source>
        <dbReference type="ARBA" id="ARBA00023136"/>
    </source>
</evidence>
<evidence type="ECO:0000259" key="6">
    <source>
        <dbReference type="Pfam" id="PF07782"/>
    </source>
</evidence>
<comment type="subcellular location">
    <subcellularLocation>
        <location evidence="1">Membrane</location>
        <topology evidence="1">Multi-pass membrane protein</topology>
    </subcellularLocation>
</comment>
<dbReference type="PANTHER" id="PTHR21041:SF17">
    <property type="entry name" value="E3 UBIQUITIN-PROTEIN LIGASE DCST1"/>
    <property type="match status" value="1"/>
</dbReference>
<keyword evidence="2 5" id="KW-0812">Transmembrane</keyword>
<feature type="transmembrane region" description="Helical" evidence="5">
    <location>
        <begin position="53"/>
        <end position="73"/>
    </location>
</feature>
<feature type="transmembrane region" description="Helical" evidence="5">
    <location>
        <begin position="518"/>
        <end position="539"/>
    </location>
</feature>
<feature type="domain" description="Dendritic cell-specific transmembrane protein-like" evidence="6">
    <location>
        <begin position="370"/>
        <end position="562"/>
    </location>
</feature>
<evidence type="ECO:0000313" key="7">
    <source>
        <dbReference type="Proteomes" id="UP000515146"/>
    </source>
</evidence>
<name>A0A6P6YKP0_DERPT</name>
<keyword evidence="4 5" id="KW-0472">Membrane</keyword>
<evidence type="ECO:0000313" key="8">
    <source>
        <dbReference type="RefSeq" id="XP_027205815.1"/>
    </source>
</evidence>
<dbReference type="Pfam" id="PF07782">
    <property type="entry name" value="DC_STAMP"/>
    <property type="match status" value="1"/>
</dbReference>
<dbReference type="InParanoid" id="A0A6P6YKP0"/>
<protein>
    <submittedName>
        <fullName evidence="8">E3 ubiquitin-protein ligase DCST1-like</fullName>
    </submittedName>
</protein>